<keyword evidence="4" id="KW-0175">Coiled coil</keyword>
<feature type="domain" description="Kinesin motor" evidence="9">
    <location>
        <begin position="982"/>
        <end position="1093"/>
    </location>
</feature>
<dbReference type="PANTHER" id="PTHR37739:SF8">
    <property type="entry name" value="KINESIN-LIKE PROTEIN KIN-12D"/>
    <property type="match status" value="1"/>
</dbReference>
<keyword evidence="3" id="KW-0067">ATP-binding</keyword>
<feature type="region of interest" description="Disordered" evidence="8">
    <location>
        <begin position="392"/>
        <end position="437"/>
    </location>
</feature>
<dbReference type="AlphaFoldDB" id="A0A699GZH6"/>
<gene>
    <name evidence="10" type="ORF">Tci_263217</name>
</gene>
<feature type="compositionally biased region" description="Low complexity" evidence="8">
    <location>
        <begin position="392"/>
        <end position="402"/>
    </location>
</feature>
<accession>A0A699GZH6</accession>
<dbReference type="Pfam" id="PF00225">
    <property type="entry name" value="Kinesin"/>
    <property type="match status" value="1"/>
</dbReference>
<dbReference type="GO" id="GO:0003777">
    <property type="term" value="F:microtubule motor activity"/>
    <property type="evidence" value="ECO:0007669"/>
    <property type="project" value="InterPro"/>
</dbReference>
<evidence type="ECO:0000256" key="8">
    <source>
        <dbReference type="SAM" id="MobiDB-lite"/>
    </source>
</evidence>
<feature type="compositionally biased region" description="Low complexity" evidence="8">
    <location>
        <begin position="137"/>
        <end position="154"/>
    </location>
</feature>
<organism evidence="10">
    <name type="scientific">Tanacetum cinerariifolium</name>
    <name type="common">Dalmatian daisy</name>
    <name type="synonym">Chrysanthemum cinerariifolium</name>
    <dbReference type="NCBI Taxonomy" id="118510"/>
    <lineage>
        <taxon>Eukaryota</taxon>
        <taxon>Viridiplantae</taxon>
        <taxon>Streptophyta</taxon>
        <taxon>Embryophyta</taxon>
        <taxon>Tracheophyta</taxon>
        <taxon>Spermatophyta</taxon>
        <taxon>Magnoliopsida</taxon>
        <taxon>eudicotyledons</taxon>
        <taxon>Gunneridae</taxon>
        <taxon>Pentapetalae</taxon>
        <taxon>asterids</taxon>
        <taxon>campanulids</taxon>
        <taxon>Asterales</taxon>
        <taxon>Asteraceae</taxon>
        <taxon>Asteroideae</taxon>
        <taxon>Anthemideae</taxon>
        <taxon>Anthemidinae</taxon>
        <taxon>Tanacetum</taxon>
    </lineage>
</organism>
<feature type="compositionally biased region" description="Low complexity" evidence="8">
    <location>
        <begin position="412"/>
        <end position="435"/>
    </location>
</feature>
<dbReference type="EMBL" id="BKCJ010079954">
    <property type="protein sequence ID" value="GEW91241.1"/>
    <property type="molecule type" value="Genomic_DNA"/>
</dbReference>
<protein>
    <submittedName>
        <fullName evidence="10">Reverse transcriptase domain-containing protein</fullName>
    </submittedName>
</protein>
<comment type="similarity">
    <text evidence="6">Belongs to the TRAFAC class myosin-kinesin ATPase superfamily. Kinesin family. KIN-12 subfamily.</text>
</comment>
<dbReference type="Pfam" id="PF03732">
    <property type="entry name" value="Retrotrans_gag"/>
    <property type="match status" value="1"/>
</dbReference>
<comment type="caution">
    <text evidence="7">Lacks conserved residue(s) required for the propagation of feature annotation.</text>
</comment>
<dbReference type="GO" id="GO:0003964">
    <property type="term" value="F:RNA-directed DNA polymerase activity"/>
    <property type="evidence" value="ECO:0007669"/>
    <property type="project" value="UniProtKB-KW"/>
</dbReference>
<evidence type="ECO:0000256" key="7">
    <source>
        <dbReference type="PROSITE-ProRule" id="PRU00283"/>
    </source>
</evidence>
<feature type="region of interest" description="Disordered" evidence="8">
    <location>
        <begin position="137"/>
        <end position="177"/>
    </location>
</feature>
<keyword evidence="2" id="KW-0547">Nucleotide-binding</keyword>
<keyword evidence="5" id="KW-0505">Motor protein</keyword>
<dbReference type="GO" id="GO:0005874">
    <property type="term" value="C:microtubule"/>
    <property type="evidence" value="ECO:0007669"/>
    <property type="project" value="UniProtKB-KW"/>
</dbReference>
<keyword evidence="10" id="KW-0808">Transferase</keyword>
<keyword evidence="10" id="KW-0548">Nucleotidyltransferase</keyword>
<evidence type="ECO:0000256" key="2">
    <source>
        <dbReference type="ARBA" id="ARBA00022741"/>
    </source>
</evidence>
<dbReference type="Gene3D" id="2.40.70.10">
    <property type="entry name" value="Acid Proteases"/>
    <property type="match status" value="1"/>
</dbReference>
<dbReference type="Gene3D" id="3.30.70.270">
    <property type="match status" value="1"/>
</dbReference>
<dbReference type="InterPro" id="IPR044986">
    <property type="entry name" value="KIF15/KIN-12"/>
</dbReference>
<evidence type="ECO:0000256" key="5">
    <source>
        <dbReference type="ARBA" id="ARBA00023175"/>
    </source>
</evidence>
<dbReference type="PROSITE" id="PS50067">
    <property type="entry name" value="KINESIN_MOTOR_2"/>
    <property type="match status" value="1"/>
</dbReference>
<dbReference type="SUPFAM" id="SSF56672">
    <property type="entry name" value="DNA/RNA polymerases"/>
    <property type="match status" value="1"/>
</dbReference>
<keyword evidence="10" id="KW-0695">RNA-directed DNA polymerase</keyword>
<dbReference type="InterPro" id="IPR043128">
    <property type="entry name" value="Rev_trsase/Diguanyl_cyclase"/>
</dbReference>
<evidence type="ECO:0000256" key="4">
    <source>
        <dbReference type="ARBA" id="ARBA00023054"/>
    </source>
</evidence>
<comment type="caution">
    <text evidence="10">The sequence shown here is derived from an EMBL/GenBank/DDBJ whole genome shotgun (WGS) entry which is preliminary data.</text>
</comment>
<proteinExistence type="inferred from homology"/>
<dbReference type="InterPro" id="IPR001752">
    <property type="entry name" value="Kinesin_motor_dom"/>
</dbReference>
<sequence>MAALVISISSDVSVESVGSSFLRLILIGSISVEFSVAPAVGAAAVASPAGVLELDTHSSSKTDPSESSPPRVSIAPMVLPLLCSDDSESDIKIPERHVSPTTSTLEIPTGPILPTPPAIVAPSPKFQLAPVAISSSSHSSSYHSSSGHSSSGYSLSIDTPPDITNADSSTPQRFVHPPLARAPRCSEAYLRWRSAPLSKMYLPMTYESSVGDSSSESFVGPSRKRCRSLAAIVTSSIHSMRALVPSRADLIPPCKRFRDSISPEDSVEEDIDTDVLEDMEADATAVKVAVDRDVEAGINAGNMEVGVDMDAGIDIPDDMLMPDAMERLEQLIASGERAGLSDRTKSLEQENLKNMTITRSGMTPEAIEELVNRRVEEALAVYEEARAANAFEAENQSQNGSDGNNGNGGNGNSKNGNGRNRNSGNKNGINENPNENGREGVFGLTRWFEKMEIVFHISNCPEKYQVKELMKLMAEVYCPRNKVQKMESELWNLTVKNNDLATYTKRFQALSMVCTIMVPEEEDQIKRYVGGLPDNIKGNVMSAEPTRLQDAIRLANSLMDQKLKGYVIKNVENKRRLEVNDRTYARDAGNKNGVGEERGKAYVLGGGDANPDSNVIKGTFLLNNHYDFVLFDSGTDQSFVSSTFSTLLDIILDTLDISYAVELADERVSKINTIHRGCTLGLLGHPFNIDLMLIELGSFDIVISMDWLANHHTVIICDEKIVRIPYEDEILIVQGDRGKKEEKSKLSIISCTKTQKYIKRGCLIFLAQVTKKEIEKKSKEKRLEDVPIVQDFLEAFTWYPSKIESIKDWASPKTPTKIRQFLGLAGYYQRFFEGFSKISKPMTKLTQKNMKFDWSEKAEASFQLLKQKLKGWDRHLPLVEFSYNNSYHTSIKGASFEALYGQKCRSPICWAEVGDAQLTGLEIVHETTEKIIQIRKHRRATLIGDTRSGKTYTTLGNLEENSSQSHGMTPRIFESLFASITELREDAKKGVYVKNLTESKVYTVDDVLKLLRWGYVNKKVAATNMNGESSHSHIVFTRLIESKWEKDSTSNLQTTRLNLVDFFGSERKESSSAQGERLKEAANIKIRYPYSIR</sequence>
<dbReference type="PANTHER" id="PTHR37739">
    <property type="entry name" value="KINESIN-LIKE PROTEIN KIN-12D"/>
    <property type="match status" value="1"/>
</dbReference>
<evidence type="ECO:0000313" key="10">
    <source>
        <dbReference type="EMBL" id="GEW91241.1"/>
    </source>
</evidence>
<dbReference type="CDD" id="cd00303">
    <property type="entry name" value="retropepsin_like"/>
    <property type="match status" value="1"/>
</dbReference>
<dbReference type="PRINTS" id="PR00380">
    <property type="entry name" value="KINESINHEAVY"/>
</dbReference>
<reference evidence="10" key="1">
    <citation type="journal article" date="2019" name="Sci. Rep.">
        <title>Draft genome of Tanacetum cinerariifolium, the natural source of mosquito coil.</title>
        <authorList>
            <person name="Yamashiro T."/>
            <person name="Shiraishi A."/>
            <person name="Satake H."/>
            <person name="Nakayama K."/>
        </authorList>
    </citation>
    <scope>NUCLEOTIDE SEQUENCE</scope>
</reference>
<dbReference type="InterPro" id="IPR021109">
    <property type="entry name" value="Peptidase_aspartic_dom_sf"/>
</dbReference>
<dbReference type="Pfam" id="PF08284">
    <property type="entry name" value="RVP_2"/>
    <property type="match status" value="1"/>
</dbReference>
<keyword evidence="1" id="KW-0493">Microtubule</keyword>
<dbReference type="SMART" id="SM00129">
    <property type="entry name" value="KISc"/>
    <property type="match status" value="1"/>
</dbReference>
<dbReference type="InterPro" id="IPR043502">
    <property type="entry name" value="DNA/RNA_pol_sf"/>
</dbReference>
<dbReference type="FunFam" id="3.30.70.270:FF:000020">
    <property type="entry name" value="Transposon Tf2-6 polyprotein-like Protein"/>
    <property type="match status" value="1"/>
</dbReference>
<evidence type="ECO:0000256" key="1">
    <source>
        <dbReference type="ARBA" id="ARBA00022701"/>
    </source>
</evidence>
<dbReference type="InterPro" id="IPR005162">
    <property type="entry name" value="Retrotrans_gag_dom"/>
</dbReference>
<evidence type="ECO:0000256" key="6">
    <source>
        <dbReference type="ARBA" id="ARBA00034488"/>
    </source>
</evidence>
<name>A0A699GZH6_TANCI</name>
<dbReference type="GO" id="GO:0007018">
    <property type="term" value="P:microtubule-based movement"/>
    <property type="evidence" value="ECO:0007669"/>
    <property type="project" value="InterPro"/>
</dbReference>
<dbReference type="InterPro" id="IPR027417">
    <property type="entry name" value="P-loop_NTPase"/>
</dbReference>
<dbReference type="GO" id="GO:0008017">
    <property type="term" value="F:microtubule binding"/>
    <property type="evidence" value="ECO:0007669"/>
    <property type="project" value="InterPro"/>
</dbReference>
<dbReference type="SUPFAM" id="SSF52540">
    <property type="entry name" value="P-loop containing nucleoside triphosphate hydrolases"/>
    <property type="match status" value="1"/>
</dbReference>
<dbReference type="InterPro" id="IPR036961">
    <property type="entry name" value="Kinesin_motor_dom_sf"/>
</dbReference>
<evidence type="ECO:0000256" key="3">
    <source>
        <dbReference type="ARBA" id="ARBA00022840"/>
    </source>
</evidence>
<dbReference type="Gene3D" id="3.40.850.10">
    <property type="entry name" value="Kinesin motor domain"/>
    <property type="match status" value="2"/>
</dbReference>
<dbReference type="GO" id="GO:0005524">
    <property type="term" value="F:ATP binding"/>
    <property type="evidence" value="ECO:0007669"/>
    <property type="project" value="UniProtKB-KW"/>
</dbReference>
<evidence type="ECO:0000259" key="9">
    <source>
        <dbReference type="PROSITE" id="PS50067"/>
    </source>
</evidence>